<dbReference type="AlphaFoldDB" id="A0AAV9XYQ1"/>
<name>A0AAV9XYQ1_9CRYT</name>
<feature type="compositionally biased region" description="Low complexity" evidence="1">
    <location>
        <begin position="1027"/>
        <end position="1044"/>
    </location>
</feature>
<dbReference type="EMBL" id="JAWDEY010000037">
    <property type="protein sequence ID" value="KAK6587581.1"/>
    <property type="molecule type" value="Genomic_DNA"/>
</dbReference>
<evidence type="ECO:0000313" key="3">
    <source>
        <dbReference type="Proteomes" id="UP001311799"/>
    </source>
</evidence>
<keyword evidence="3" id="KW-1185">Reference proteome</keyword>
<gene>
    <name evidence="2" type="ORF">RS030_91526</name>
</gene>
<protein>
    <submittedName>
        <fullName evidence="2">Uncharacterized protein</fullName>
    </submittedName>
</protein>
<proteinExistence type="predicted"/>
<dbReference type="Proteomes" id="UP001311799">
    <property type="component" value="Unassembled WGS sequence"/>
</dbReference>
<feature type="region of interest" description="Disordered" evidence="1">
    <location>
        <begin position="1024"/>
        <end position="1046"/>
    </location>
</feature>
<evidence type="ECO:0000256" key="1">
    <source>
        <dbReference type="SAM" id="MobiDB-lite"/>
    </source>
</evidence>
<reference evidence="2 3" key="1">
    <citation type="submission" date="2023-10" db="EMBL/GenBank/DDBJ databases">
        <title>Comparative genomics analysis reveals potential genetic determinants of host preference in Cryptosporidium xiaoi.</title>
        <authorList>
            <person name="Xiao L."/>
            <person name="Li J."/>
        </authorList>
    </citation>
    <scope>NUCLEOTIDE SEQUENCE [LARGE SCALE GENOMIC DNA]</scope>
    <source>
        <strain evidence="2 3">52996</strain>
    </source>
</reference>
<evidence type="ECO:0000313" key="2">
    <source>
        <dbReference type="EMBL" id="KAK6587581.1"/>
    </source>
</evidence>
<feature type="region of interest" description="Disordered" evidence="1">
    <location>
        <begin position="649"/>
        <end position="687"/>
    </location>
</feature>
<comment type="caution">
    <text evidence="2">The sequence shown here is derived from an EMBL/GenBank/DDBJ whole genome shotgun (WGS) entry which is preliminary data.</text>
</comment>
<sequence>MNSIIDSISNEKIIDKSTILKNVSDNYNVQVNSNVICNYSNQISKNDFQGNAPEYYSLNNNYQQYMNKNTGMEGNYIQNYGNSDNNIDETLISQLTSSSNNDVSLKYLINNNDNNGINCYGKLICCNCNLAVPKNDGISRSDTNSCICNNVNMVYYENLLKNNSQVNGGLVDTSTPQSIMTSLSMGSPIFSNGVSKESLSLRKDDENIVESNNGIIVNQNCEFENSNNSNNIHNSLCNYNRNNILTVGNIMQNSSLLLSGYLNGTPTQSNSRKILARVRELWLSNIVDGLPRKIAAFILQRHGNQIPYDRQFWSYAYKTGRLHPAEEQVQRQLNEGVQCLNRFIKQLIKSCNIMREHMLRKQGNSISCNTRNSRSMSNIVYNNKQKITGMVNNSVDINEIEISGYINGNLAMTNEEMISVNNNNQRLVLPEGDVNKRKYNNEIISNGSNILNNQVEGMIDRDNIDIMDNSNNINLNYGNSNNMDNIHVANDCINNDDNLDDDDGQVAEIPLDLTDEYLAKWLDGKNALIIRKLVNGDKDVQAIDLPTSLNSDNLYRALRFGGLLVRIPPYNQKSYEYFNLLSPGRGDTRHTQLIIPDGERDIDVKKSRTSLALPDFLVEDIPLPKVCVFQIEAKLELLLLYRGCSSKRPHTKRGRTLNSTQNQQTHHNIQNNMNGINNSGNNNNNVQSHNLINGLSQSQIFINRMIGNNSNMGDMLINGNVSDNNIINSGENNEINSKENGIIMNSGSNVDSINGNNVSDSNSINIVDNNINDQGLGNIESISMKSKIIGDENYIYLPNKVSKESGIIGSNNNENIDLKDHINNSDNTNSTIVGNILVNNQCTNNNIQSNAGYTIIQDGEHNNIFEDQKDTFSNNKNNFSTQSTVFSTKYNSISPGYYENMFGIKKKCVDDTKLDYSCINGDIVTHPLTSTVCCIPQNDENSDINSQIESESSQINHLFQTYSQNQSHDLNINSLTYNQISLNSNNKSNNNDNSEYGYNIRSSCNDVSKSNDYYDNQIQNEIIYNHNDGGNNNDNDNNNNNNNNQEHNYLNVYSHTIFEINDGECDNIDNNNVINRINSYNKGDLVLSNNQDMFSNNINGNNISSNKNSNGNNVDDVQHPCLNWSLNIS</sequence>
<feature type="compositionally biased region" description="Low complexity" evidence="1">
    <location>
        <begin position="658"/>
        <end position="687"/>
    </location>
</feature>
<organism evidence="2 3">
    <name type="scientific">Cryptosporidium xiaoi</name>
    <dbReference type="NCBI Taxonomy" id="659607"/>
    <lineage>
        <taxon>Eukaryota</taxon>
        <taxon>Sar</taxon>
        <taxon>Alveolata</taxon>
        <taxon>Apicomplexa</taxon>
        <taxon>Conoidasida</taxon>
        <taxon>Coccidia</taxon>
        <taxon>Eucoccidiorida</taxon>
        <taxon>Eimeriorina</taxon>
        <taxon>Cryptosporidiidae</taxon>
        <taxon>Cryptosporidium</taxon>
    </lineage>
</organism>
<accession>A0AAV9XYQ1</accession>